<gene>
    <name evidence="1" type="ORF">H9913_04770</name>
</gene>
<dbReference type="AlphaFoldDB" id="A0A9D2R6G0"/>
<dbReference type="SUPFAM" id="SSF53383">
    <property type="entry name" value="PLP-dependent transferases"/>
    <property type="match status" value="1"/>
</dbReference>
<protein>
    <recommendedName>
        <fullName evidence="3">DegT/DnrJ/EryC1/StrS aminotransferase family protein</fullName>
    </recommendedName>
</protein>
<dbReference type="EMBL" id="DWUX01000087">
    <property type="protein sequence ID" value="HJD39320.1"/>
    <property type="molecule type" value="Genomic_DNA"/>
</dbReference>
<accession>A0A9D2R6G0</accession>
<dbReference type="Proteomes" id="UP000823850">
    <property type="component" value="Unassembled WGS sequence"/>
</dbReference>
<reference evidence="1" key="1">
    <citation type="journal article" date="2021" name="PeerJ">
        <title>Extensive microbial diversity within the chicken gut microbiome revealed by metagenomics and culture.</title>
        <authorList>
            <person name="Gilroy R."/>
            <person name="Ravi A."/>
            <person name="Getino M."/>
            <person name="Pursley I."/>
            <person name="Horton D.L."/>
            <person name="Alikhan N.F."/>
            <person name="Baker D."/>
            <person name="Gharbi K."/>
            <person name="Hall N."/>
            <person name="Watson M."/>
            <person name="Adriaenssens E.M."/>
            <person name="Foster-Nyarko E."/>
            <person name="Jarju S."/>
            <person name="Secka A."/>
            <person name="Antonio M."/>
            <person name="Oren A."/>
            <person name="Chaudhuri R.R."/>
            <person name="La Ragione R."/>
            <person name="Hildebrand F."/>
            <person name="Pallen M.J."/>
        </authorList>
    </citation>
    <scope>NUCLEOTIDE SEQUENCE</scope>
    <source>
        <strain evidence="1">ChiW19-6364</strain>
    </source>
</reference>
<evidence type="ECO:0008006" key="3">
    <source>
        <dbReference type="Google" id="ProtNLM"/>
    </source>
</evidence>
<dbReference type="Gene3D" id="3.40.640.10">
    <property type="entry name" value="Type I PLP-dependent aspartate aminotransferase-like (Major domain)"/>
    <property type="match status" value="1"/>
</dbReference>
<dbReference type="InterPro" id="IPR015421">
    <property type="entry name" value="PyrdxlP-dep_Trfase_major"/>
</dbReference>
<organism evidence="1 2">
    <name type="scientific">Candidatus Blautia stercoripullorum</name>
    <dbReference type="NCBI Taxonomy" id="2838502"/>
    <lineage>
        <taxon>Bacteria</taxon>
        <taxon>Bacillati</taxon>
        <taxon>Bacillota</taxon>
        <taxon>Clostridia</taxon>
        <taxon>Lachnospirales</taxon>
        <taxon>Lachnospiraceae</taxon>
        <taxon>Blautia</taxon>
    </lineage>
</organism>
<reference evidence="1" key="2">
    <citation type="submission" date="2021-04" db="EMBL/GenBank/DDBJ databases">
        <authorList>
            <person name="Gilroy R."/>
        </authorList>
    </citation>
    <scope>NUCLEOTIDE SEQUENCE</scope>
    <source>
        <strain evidence="1">ChiW19-6364</strain>
    </source>
</reference>
<sequence>MKEEYGGYLPFEGHIEKDFFSVYGEENIIRTNSGKAAIYYALKMMDIHSIHVPYYFCGSVFKMIQNTGISIKRYYLDEHLCPVLDNIGEDEGIILVNYFGCMNKRIKEILGRYKNVIIDQTHSFFSAPVFREDIFNVYSCRKFFGVPDGGFLVGMNLKDIQLKQCKISDHFLYLVKSFEYGTNSSYQEKLQSDSFFMDNYCAMSDLTRTMLSSIDYQYTADKRKKNFEALHKKLSKYNLFKLEEPEDPLYLYPFLPSGNIKRALIDRKIYVPAIWRELICQDFYGTIEYEMSEKGVFLPVDQRYDIEDMEYIADIVIGLL</sequence>
<dbReference type="InterPro" id="IPR015424">
    <property type="entry name" value="PyrdxlP-dep_Trfase"/>
</dbReference>
<proteinExistence type="predicted"/>
<comment type="caution">
    <text evidence="1">The sequence shown here is derived from an EMBL/GenBank/DDBJ whole genome shotgun (WGS) entry which is preliminary data.</text>
</comment>
<evidence type="ECO:0000313" key="1">
    <source>
        <dbReference type="EMBL" id="HJD39320.1"/>
    </source>
</evidence>
<evidence type="ECO:0000313" key="2">
    <source>
        <dbReference type="Proteomes" id="UP000823850"/>
    </source>
</evidence>
<name>A0A9D2R6G0_9FIRM</name>